<feature type="compositionally biased region" description="Basic residues" evidence="2">
    <location>
        <begin position="133"/>
        <end position="145"/>
    </location>
</feature>
<dbReference type="WBParaSite" id="PDA_v2.g15716.t1">
    <property type="protein sequence ID" value="PDA_v2.g15716.t1"/>
    <property type="gene ID" value="PDA_v2.g15716"/>
</dbReference>
<feature type="compositionally biased region" description="Acidic residues" evidence="2">
    <location>
        <begin position="150"/>
        <end position="169"/>
    </location>
</feature>
<protein>
    <submittedName>
        <fullName evidence="4">Uncharacterized protein</fullName>
    </submittedName>
</protein>
<feature type="compositionally biased region" description="Acidic residues" evidence="2">
    <location>
        <begin position="75"/>
        <end position="91"/>
    </location>
</feature>
<feature type="compositionally biased region" description="Polar residues" evidence="2">
    <location>
        <begin position="171"/>
        <end position="187"/>
    </location>
</feature>
<evidence type="ECO:0000313" key="3">
    <source>
        <dbReference type="Proteomes" id="UP000887578"/>
    </source>
</evidence>
<feature type="coiled-coil region" evidence="1">
    <location>
        <begin position="309"/>
        <end position="381"/>
    </location>
</feature>
<feature type="compositionally biased region" description="Polar residues" evidence="2">
    <location>
        <begin position="213"/>
        <end position="274"/>
    </location>
</feature>
<accession>A0A914PC27</accession>
<sequence length="383" mass="42450">MSSKNTLPTWKDLECFGKKYESTQQSLKGTEEEDLGAEELLSLGRGKRRKKAAPVWTPASNRRNSVNKRNRALEESDEDEDQVSDEEDDTLQADLNSPRPSRSNDASARNPSNPTSPILSSSLTPRTSSSNSNKRKQTSLKKRKRTAYEALEESDEDEDQVSDEEDDTLQADLNSPRPSRSNDASARNPSNPTSPILSSSLTPRTSVSSRSSAYNFSQQNSTPHRTNSRSSNLFGTQSLPRSPRNSIHPSARNASGTNASSSDLASQISKSTSGPAKKAKPHEHAELTEISRTVGSAARAEHMRILQKLQQGQENADTKKMALDQLMRQQAEKHAADMKRIEQQSALEKLQLDTEIERNRKAKAEAEAAELQVKILQRQLENQ</sequence>
<evidence type="ECO:0000256" key="2">
    <source>
        <dbReference type="SAM" id="MobiDB-lite"/>
    </source>
</evidence>
<feature type="region of interest" description="Disordered" evidence="2">
    <location>
        <begin position="18"/>
        <end position="299"/>
    </location>
</feature>
<feature type="compositionally biased region" description="Low complexity" evidence="2">
    <location>
        <begin position="188"/>
        <end position="212"/>
    </location>
</feature>
<feature type="compositionally biased region" description="Polar residues" evidence="2">
    <location>
        <begin position="93"/>
        <end position="109"/>
    </location>
</feature>
<dbReference type="Proteomes" id="UP000887578">
    <property type="component" value="Unplaced"/>
</dbReference>
<evidence type="ECO:0000256" key="1">
    <source>
        <dbReference type="SAM" id="Coils"/>
    </source>
</evidence>
<keyword evidence="1" id="KW-0175">Coiled coil</keyword>
<reference evidence="4" key="1">
    <citation type="submission" date="2022-11" db="UniProtKB">
        <authorList>
            <consortium name="WormBaseParasite"/>
        </authorList>
    </citation>
    <scope>IDENTIFICATION</scope>
</reference>
<evidence type="ECO:0000313" key="4">
    <source>
        <dbReference type="WBParaSite" id="PDA_v2.g15716.t1"/>
    </source>
</evidence>
<feature type="compositionally biased region" description="Low complexity" evidence="2">
    <location>
        <begin position="110"/>
        <end position="132"/>
    </location>
</feature>
<keyword evidence="3" id="KW-1185">Reference proteome</keyword>
<dbReference type="AlphaFoldDB" id="A0A914PC27"/>
<organism evidence="3 4">
    <name type="scientific">Panagrolaimus davidi</name>
    <dbReference type="NCBI Taxonomy" id="227884"/>
    <lineage>
        <taxon>Eukaryota</taxon>
        <taxon>Metazoa</taxon>
        <taxon>Ecdysozoa</taxon>
        <taxon>Nematoda</taxon>
        <taxon>Chromadorea</taxon>
        <taxon>Rhabditida</taxon>
        <taxon>Tylenchina</taxon>
        <taxon>Panagrolaimomorpha</taxon>
        <taxon>Panagrolaimoidea</taxon>
        <taxon>Panagrolaimidae</taxon>
        <taxon>Panagrolaimus</taxon>
    </lineage>
</organism>
<name>A0A914PC27_9BILA</name>
<proteinExistence type="predicted"/>